<keyword evidence="1" id="KW-1133">Transmembrane helix</keyword>
<name>A0A090L9Z6_STRRB</name>
<evidence type="ECO:0000313" key="2">
    <source>
        <dbReference type="EMBL" id="CEF64963.1"/>
    </source>
</evidence>
<keyword evidence="3" id="KW-1185">Reference proteome</keyword>
<dbReference type="CTD" id="36377328"/>
<evidence type="ECO:0000313" key="5">
    <source>
        <dbReference type="WormBase" id="SRAE_1000321600"/>
    </source>
</evidence>
<evidence type="ECO:0000256" key="1">
    <source>
        <dbReference type="SAM" id="Phobius"/>
    </source>
</evidence>
<dbReference type="EMBL" id="LN609528">
    <property type="protein sequence ID" value="CEF64963.1"/>
    <property type="molecule type" value="Genomic_DNA"/>
</dbReference>
<dbReference type="WBParaSite" id="SRAE_1000321600.1">
    <property type="protein sequence ID" value="SRAE_1000321600.1"/>
    <property type="gene ID" value="WBGene00259833"/>
</dbReference>
<dbReference type="GeneID" id="36377328"/>
<dbReference type="WormBase" id="SRAE_1000321600">
    <property type="protein sequence ID" value="SRP06191"/>
    <property type="gene ID" value="WBGene00259833"/>
</dbReference>
<feature type="transmembrane region" description="Helical" evidence="1">
    <location>
        <begin position="234"/>
        <end position="256"/>
    </location>
</feature>
<dbReference type="RefSeq" id="XP_024504164.1">
    <property type="nucleotide sequence ID" value="XM_024650381.1"/>
</dbReference>
<feature type="transmembrane region" description="Helical" evidence="1">
    <location>
        <begin position="183"/>
        <end position="206"/>
    </location>
</feature>
<gene>
    <name evidence="2 4 5" type="ORF">SRAE_1000321600</name>
</gene>
<organism evidence="2">
    <name type="scientific">Strongyloides ratti</name>
    <name type="common">Parasitic roundworm</name>
    <dbReference type="NCBI Taxonomy" id="34506"/>
    <lineage>
        <taxon>Eukaryota</taxon>
        <taxon>Metazoa</taxon>
        <taxon>Ecdysozoa</taxon>
        <taxon>Nematoda</taxon>
        <taxon>Chromadorea</taxon>
        <taxon>Rhabditida</taxon>
        <taxon>Tylenchina</taxon>
        <taxon>Panagrolaimomorpha</taxon>
        <taxon>Strongyloidoidea</taxon>
        <taxon>Strongyloididae</taxon>
        <taxon>Strongyloides</taxon>
    </lineage>
</organism>
<reference evidence="2 3" key="1">
    <citation type="submission" date="2014-09" db="EMBL/GenBank/DDBJ databases">
        <authorList>
            <person name="Martin A.A."/>
        </authorList>
    </citation>
    <scope>NUCLEOTIDE SEQUENCE</scope>
    <source>
        <strain evidence="3">ED321</strain>
        <strain evidence="2">ED321 Heterogonic</strain>
    </source>
</reference>
<dbReference type="AlphaFoldDB" id="A0A090L9Z6"/>
<reference evidence="4" key="2">
    <citation type="submission" date="2020-12" db="UniProtKB">
        <authorList>
            <consortium name="WormBaseParasite"/>
        </authorList>
    </citation>
    <scope>IDENTIFICATION</scope>
</reference>
<keyword evidence="1" id="KW-0812">Transmembrane</keyword>
<feature type="transmembrane region" description="Helical" evidence="1">
    <location>
        <begin position="144"/>
        <end position="171"/>
    </location>
</feature>
<feature type="transmembrane region" description="Helical" evidence="1">
    <location>
        <begin position="7"/>
        <end position="30"/>
    </location>
</feature>
<accession>A0A090L9Z6</accession>
<evidence type="ECO:0000313" key="4">
    <source>
        <dbReference type="WBParaSite" id="SRAE_1000321600.1"/>
    </source>
</evidence>
<proteinExistence type="predicted"/>
<evidence type="ECO:0000313" key="3">
    <source>
        <dbReference type="Proteomes" id="UP000035682"/>
    </source>
</evidence>
<protein>
    <submittedName>
        <fullName evidence="4">PMP-22/EMP/MP20/Claudin superfamily-containing protein</fullName>
    </submittedName>
</protein>
<keyword evidence="1" id="KW-0472">Membrane</keyword>
<dbReference type="Proteomes" id="UP000035682">
    <property type="component" value="Unplaced"/>
</dbReference>
<sequence length="276" mass="30423">MGSRITSLIAVILTIIFLIISGVLFFLGFINFKPESLKDISKIKEVKTDLSKLPIIDVEEYLKKNRENQASISFINDTEITKGSLYTYPKCFYIEKSIKELTEYKDLSSFKPSLELGQSVKFNILPGPNAKSTIDFCGKHNTLFIIQAVVVGTGSISAVLQVIISVLTILIIFGCCKYSNMPLVVAVIGLFGFICAAACLGGFVYFTKSYYTLRGLESKEVAETYGLPEQGNNIYYLLACGGVLVSNLVFVIMMFVACGQRKKEIIVDATTTLKGK</sequence>